<evidence type="ECO:0000313" key="9">
    <source>
        <dbReference type="Proteomes" id="UP000315363"/>
    </source>
</evidence>
<dbReference type="Gene3D" id="1.10.760.10">
    <property type="entry name" value="Cytochrome c-like domain"/>
    <property type="match status" value="1"/>
</dbReference>
<sequence>MFKIIKFSWCLSVLLLSFACTNQQKEKSILVFSKTSGFRHGSIEKGVEVLKKLGLEKGFKVTHTENARYFVEDSLKQYSAVVFLNTTGNFFNEPQQSEFERYIQAGGGYVGIHAATDAEYNWPWYNKLAGAYFAGHPSVQQATLNVLDKTHASTSFMNDTEEMRDEWYNFKNINPAINVLLEIDESTYDGGENGEHHPMAWFHEFDGGRAFYTGMGHTNESFEDDRFQKHLLGGIEFAIGDNTLNYALAKTVKIEDIPQENRFVRTVLDFNLNEPMEIDELPGKGILFVERRGALRLYDFAEGKTKTLAQLDLFYGNEDGLLGLAVDPNYTENNWIYLFYSQVEEHNQRVSRFDLVDDKLILDSEKILLEFPSIRSCCHSGGALEFGPDGNLFVFNGDNTNPFESDGYAPIDEGEGRALWDAQKSAGNANDLRGAILRIKPENDGTYSIPKGNLFPEGTVGTKPEIYVMGVRNPFRGSIDSETGYLYWGDVGPDAGRDDPTRGPQGMGEFNQARKAGFYGWPYSRGNNQMYFDYDFINKKSGEKFDPNNIVNNSPNNTGIQELPPIQESMIWFGYGTSDEFPWLGKGGINPMAGPVFHANQFKNGTKTFPSYFEDKLFIYEWIRDWIYVLNLDENQNFKSAERFMPSSEFNNPMDMLFASDGNMYLLEYGRSWNTQNLDARLNRISFKHGNREPVAKINVDKEIGSAPLTVNFSGAESIDFDNDKLSYSWKFSDDNTESSGEKTSHTFNKEGEYTVTLTVKDKKGATSSAETTILVGNDPPVVSIELNGDANYWDNKKLDYKVIVNDTQDGTTTNGPIAPEDVKVTFSYLPQGEDIVLATLGHQQNTVPKGRQIIDGLDCKACHATDLRINGPSYKEIAGKYTKNDIGKLAAKIIKGGSGVWGETPMSAHPELSLEDAQTIMSYILTLNDKKTEVKSLPLEGTIQFNEHIGKKVAGKYILMASYRDKGKGNDDASIITSSKEILFEAIKKQSEDADD</sequence>
<dbReference type="PANTHER" id="PTHR40469">
    <property type="entry name" value="SECRETED GLYCOSYL HYDROLASE"/>
    <property type="match status" value="1"/>
</dbReference>
<dbReference type="Pfam" id="PF07995">
    <property type="entry name" value="GSDH"/>
    <property type="match status" value="1"/>
</dbReference>
<dbReference type="Pfam" id="PF00034">
    <property type="entry name" value="Cytochrom_C"/>
    <property type="match status" value="1"/>
</dbReference>
<dbReference type="InterPro" id="IPR029010">
    <property type="entry name" value="ThuA-like"/>
</dbReference>
<dbReference type="InterPro" id="IPR000601">
    <property type="entry name" value="PKD_dom"/>
</dbReference>
<protein>
    <submittedName>
        <fullName evidence="8">Cytochrome c</fullName>
    </submittedName>
</protein>
<feature type="domain" description="PKD" evidence="6">
    <location>
        <begin position="694"/>
        <end position="776"/>
    </location>
</feature>
<feature type="chain" id="PRO_5047429030" evidence="5">
    <location>
        <begin position="20"/>
        <end position="997"/>
    </location>
</feature>
<dbReference type="Gene3D" id="2.120.10.30">
    <property type="entry name" value="TolB, C-terminal domain"/>
    <property type="match status" value="1"/>
</dbReference>
<evidence type="ECO:0000256" key="1">
    <source>
        <dbReference type="ARBA" id="ARBA00022617"/>
    </source>
</evidence>
<dbReference type="SUPFAM" id="SSF52317">
    <property type="entry name" value="Class I glutamine amidotransferase-like"/>
    <property type="match status" value="1"/>
</dbReference>
<dbReference type="InterPro" id="IPR011041">
    <property type="entry name" value="Quinoprot_gluc/sorb_DH_b-prop"/>
</dbReference>
<evidence type="ECO:0000256" key="5">
    <source>
        <dbReference type="SAM" id="SignalP"/>
    </source>
</evidence>
<dbReference type="PROSITE" id="PS51257">
    <property type="entry name" value="PROKAR_LIPOPROTEIN"/>
    <property type="match status" value="1"/>
</dbReference>
<dbReference type="InterPro" id="IPR035986">
    <property type="entry name" value="PKD_dom_sf"/>
</dbReference>
<dbReference type="InterPro" id="IPR009056">
    <property type="entry name" value="Cyt_c-like_dom"/>
</dbReference>
<comment type="caution">
    <text evidence="8">The sequence shown here is derived from an EMBL/GenBank/DDBJ whole genome shotgun (WGS) entry which is preliminary data.</text>
</comment>
<dbReference type="InterPro" id="IPR036909">
    <property type="entry name" value="Cyt_c-like_dom_sf"/>
</dbReference>
<gene>
    <name evidence="8" type="ORF">GQ41_4421</name>
</gene>
<organism evidence="8 9">
    <name type="scientific">Arenibacter algicola</name>
    <dbReference type="NCBI Taxonomy" id="616991"/>
    <lineage>
        <taxon>Bacteria</taxon>
        <taxon>Pseudomonadati</taxon>
        <taxon>Bacteroidota</taxon>
        <taxon>Flavobacteriia</taxon>
        <taxon>Flavobacteriales</taxon>
        <taxon>Flavobacteriaceae</taxon>
        <taxon>Arenibacter</taxon>
    </lineage>
</organism>
<dbReference type="SUPFAM" id="SSF46626">
    <property type="entry name" value="Cytochrome c"/>
    <property type="match status" value="1"/>
</dbReference>
<dbReference type="PANTHER" id="PTHR40469:SF2">
    <property type="entry name" value="GALACTOSE-BINDING DOMAIN-LIKE SUPERFAMILY PROTEIN"/>
    <property type="match status" value="1"/>
</dbReference>
<dbReference type="SUPFAM" id="SSF49299">
    <property type="entry name" value="PKD domain"/>
    <property type="match status" value="1"/>
</dbReference>
<dbReference type="Gene3D" id="3.40.50.880">
    <property type="match status" value="1"/>
</dbReference>
<dbReference type="Pfam" id="PF18911">
    <property type="entry name" value="PKD_4"/>
    <property type="match status" value="1"/>
</dbReference>
<keyword evidence="5" id="KW-0732">Signal</keyword>
<keyword evidence="9" id="KW-1185">Reference proteome</keyword>
<feature type="domain" description="Cytochrome c" evidence="7">
    <location>
        <begin position="846"/>
        <end position="929"/>
    </location>
</feature>
<dbReference type="InterPro" id="IPR012938">
    <property type="entry name" value="Glc/Sorbosone_DH"/>
</dbReference>
<evidence type="ECO:0000256" key="4">
    <source>
        <dbReference type="PROSITE-ProRule" id="PRU00433"/>
    </source>
</evidence>
<dbReference type="Proteomes" id="UP000315363">
    <property type="component" value="Unassembled WGS sequence"/>
</dbReference>
<dbReference type="InterPro" id="IPR011042">
    <property type="entry name" value="6-blade_b-propeller_TolB-like"/>
</dbReference>
<dbReference type="EMBL" id="VHIF01000001">
    <property type="protein sequence ID" value="TQO39732.1"/>
    <property type="molecule type" value="Genomic_DNA"/>
</dbReference>
<keyword evidence="1 4" id="KW-0349">Heme</keyword>
<dbReference type="SUPFAM" id="SSF50952">
    <property type="entry name" value="Soluble quinoprotein glucose dehydrogenase"/>
    <property type="match status" value="1"/>
</dbReference>
<name>A0ABY3AG49_9FLAO</name>
<keyword evidence="2 4" id="KW-0479">Metal-binding</keyword>
<evidence type="ECO:0000259" key="6">
    <source>
        <dbReference type="PROSITE" id="PS50093"/>
    </source>
</evidence>
<evidence type="ECO:0000256" key="2">
    <source>
        <dbReference type="ARBA" id="ARBA00022723"/>
    </source>
</evidence>
<dbReference type="InterPro" id="IPR022409">
    <property type="entry name" value="PKD/Chitinase_dom"/>
</dbReference>
<dbReference type="PROSITE" id="PS50093">
    <property type="entry name" value="PKD"/>
    <property type="match status" value="1"/>
</dbReference>
<dbReference type="Gene3D" id="2.60.40.10">
    <property type="entry name" value="Immunoglobulins"/>
    <property type="match status" value="1"/>
</dbReference>
<dbReference type="CDD" id="cd00146">
    <property type="entry name" value="PKD"/>
    <property type="match status" value="1"/>
</dbReference>
<evidence type="ECO:0000256" key="3">
    <source>
        <dbReference type="ARBA" id="ARBA00023004"/>
    </source>
</evidence>
<proteinExistence type="predicted"/>
<dbReference type="Pfam" id="PF06283">
    <property type="entry name" value="ThuA"/>
    <property type="match status" value="1"/>
</dbReference>
<dbReference type="RefSeq" id="WP_142190939.1">
    <property type="nucleotide sequence ID" value="NZ_VHIF01000001.1"/>
</dbReference>
<keyword evidence="3 4" id="KW-0408">Iron</keyword>
<dbReference type="PROSITE" id="PS51007">
    <property type="entry name" value="CYTC"/>
    <property type="match status" value="1"/>
</dbReference>
<evidence type="ECO:0000259" key="7">
    <source>
        <dbReference type="PROSITE" id="PS51007"/>
    </source>
</evidence>
<reference evidence="8 9" key="1">
    <citation type="submission" date="2019-06" db="EMBL/GenBank/DDBJ databases">
        <title>A large-scale integrated study on North Sea by COGITO (Coastal Microbe Genomic &amp; Taxonomic Observatory).</title>
        <authorList>
            <person name="Teeling H."/>
        </authorList>
    </citation>
    <scope>NUCLEOTIDE SEQUENCE [LARGE SCALE GENOMIC DNA]</scope>
    <source>
        <strain evidence="8 9">MAR_2009_79</strain>
    </source>
</reference>
<dbReference type="SMART" id="SM00089">
    <property type="entry name" value="PKD"/>
    <property type="match status" value="1"/>
</dbReference>
<feature type="signal peptide" evidence="5">
    <location>
        <begin position="1"/>
        <end position="19"/>
    </location>
</feature>
<evidence type="ECO:0000313" key="8">
    <source>
        <dbReference type="EMBL" id="TQO39732.1"/>
    </source>
</evidence>
<accession>A0ABY3AG49</accession>
<dbReference type="InterPro" id="IPR013783">
    <property type="entry name" value="Ig-like_fold"/>
</dbReference>
<dbReference type="InterPro" id="IPR029062">
    <property type="entry name" value="Class_I_gatase-like"/>
</dbReference>